<dbReference type="SUPFAM" id="SSF47986">
    <property type="entry name" value="DEATH domain"/>
    <property type="match status" value="1"/>
</dbReference>
<evidence type="ECO:0000313" key="4">
    <source>
        <dbReference type="Proteomes" id="UP000596742"/>
    </source>
</evidence>
<evidence type="ECO:0000313" key="3">
    <source>
        <dbReference type="EMBL" id="VDI03687.1"/>
    </source>
</evidence>
<name>A0A8B6CGF5_MYTGA</name>
<evidence type="ECO:0000256" key="1">
    <source>
        <dbReference type="SAM" id="MobiDB-lite"/>
    </source>
</evidence>
<dbReference type="InterPro" id="IPR000488">
    <property type="entry name" value="Death_dom"/>
</dbReference>
<dbReference type="InterPro" id="IPR021861">
    <property type="entry name" value="THO_THOC1"/>
</dbReference>
<dbReference type="PANTHER" id="PTHR13265">
    <property type="entry name" value="THO COMPLEX SUBUNIT 1"/>
    <property type="match status" value="1"/>
</dbReference>
<dbReference type="GO" id="GO:0006406">
    <property type="term" value="P:mRNA export from nucleus"/>
    <property type="evidence" value="ECO:0007669"/>
    <property type="project" value="TreeGrafter"/>
</dbReference>
<proteinExistence type="predicted"/>
<keyword evidence="4" id="KW-1185">Reference proteome</keyword>
<sequence>MAASIGFNFLGSVEKFTSALRESLLQKSNVECITVYKSYNGSESEKKSAMDQALRDIVRDLVMSESGCDIYKIILEHSIDLAKQDACSHNTPLVILSDIFDVITIDQCQEVFNLVEQKLSVWKSKLFYDTGKNYLLRMCNDILRRLSKSQNTVFCGRIQLFLSRLFPLSEKSALNLMSNFNLENVTTFMANDGKLKKENGEDKMEVEDGEMDDGCSPVDYNLYRRFWSLQDIFRKPNQCYEKLPWKQFVANSEAVLKAFASAKLDDNKSSRRKLDKKRQTETKSFFAKYLTSEKLLDLQLNDSNFRRYVLVQMLILFQYLTAQVRFKSSSQVLSEDNLTWTKATQDKVYQLIRETPPDGDSFAKTVEHTLTREEFWNKWKNDSCPSFEKEPMSENPKHKTKAKRRWVGDDLQASGGKFVKMGSAELTRLWNLSPDNMDACKDEKRVFLPSLEDYFSDAIDQNDPEAMIEDQYKLINDQIFQWKSLRLLARRSPHFFTHTNTPAVPQPQYLEMMLNRLAKEIHPTTGSQSIQENQVEVKTDIGDEEEAIKESQEDNDLRQSGDQGKDDEINEDALTPQLIEELSKQVGSMWKRLGLELNFQEDDISYFEKENESTQERALKMLTVWQETDPDRATISTVKMAMKEVGMTEAMEAVFGVS</sequence>
<dbReference type="SMART" id="SM00005">
    <property type="entry name" value="DEATH"/>
    <property type="match status" value="1"/>
</dbReference>
<dbReference type="Gene3D" id="1.10.533.10">
    <property type="entry name" value="Death Domain, Fas"/>
    <property type="match status" value="1"/>
</dbReference>
<comment type="caution">
    <text evidence="3">The sequence shown here is derived from an EMBL/GenBank/DDBJ whole genome shotgun (WGS) entry which is preliminary data.</text>
</comment>
<accession>A0A8B6CGF5</accession>
<dbReference type="AlphaFoldDB" id="A0A8B6CGF5"/>
<feature type="compositionally biased region" description="Basic and acidic residues" evidence="1">
    <location>
        <begin position="548"/>
        <end position="567"/>
    </location>
</feature>
<reference evidence="3" key="1">
    <citation type="submission" date="2018-11" db="EMBL/GenBank/DDBJ databases">
        <authorList>
            <person name="Alioto T."/>
            <person name="Alioto T."/>
        </authorList>
    </citation>
    <scope>NUCLEOTIDE SEQUENCE</scope>
</reference>
<organism evidence="3 4">
    <name type="scientific">Mytilus galloprovincialis</name>
    <name type="common">Mediterranean mussel</name>
    <dbReference type="NCBI Taxonomy" id="29158"/>
    <lineage>
        <taxon>Eukaryota</taxon>
        <taxon>Metazoa</taxon>
        <taxon>Spiralia</taxon>
        <taxon>Lophotrochozoa</taxon>
        <taxon>Mollusca</taxon>
        <taxon>Bivalvia</taxon>
        <taxon>Autobranchia</taxon>
        <taxon>Pteriomorphia</taxon>
        <taxon>Mytilida</taxon>
        <taxon>Mytiloidea</taxon>
        <taxon>Mytilidae</taxon>
        <taxon>Mytilinae</taxon>
        <taxon>Mytilus</taxon>
    </lineage>
</organism>
<dbReference type="GO" id="GO:0007165">
    <property type="term" value="P:signal transduction"/>
    <property type="evidence" value="ECO:0007669"/>
    <property type="project" value="InterPro"/>
</dbReference>
<feature type="region of interest" description="Disordered" evidence="1">
    <location>
        <begin position="386"/>
        <end position="405"/>
    </location>
</feature>
<feature type="compositionally biased region" description="Basic and acidic residues" evidence="1">
    <location>
        <begin position="386"/>
        <end position="397"/>
    </location>
</feature>
<evidence type="ECO:0000259" key="2">
    <source>
        <dbReference type="PROSITE" id="PS50017"/>
    </source>
</evidence>
<dbReference type="PANTHER" id="PTHR13265:SF0">
    <property type="entry name" value="HPR1"/>
    <property type="match status" value="1"/>
</dbReference>
<feature type="domain" description="Death" evidence="2">
    <location>
        <begin position="575"/>
        <end position="658"/>
    </location>
</feature>
<dbReference type="EMBL" id="UYJE01001614">
    <property type="protein sequence ID" value="VDI03687.1"/>
    <property type="molecule type" value="Genomic_DNA"/>
</dbReference>
<feature type="region of interest" description="Disordered" evidence="1">
    <location>
        <begin position="545"/>
        <end position="570"/>
    </location>
</feature>
<protein>
    <submittedName>
        <fullName evidence="3">THO complex subunit 1</fullName>
    </submittedName>
</protein>
<dbReference type="InterPro" id="IPR011029">
    <property type="entry name" value="DEATH-like_dom_sf"/>
</dbReference>
<gene>
    <name evidence="3" type="ORF">MGAL_10B002629</name>
</gene>
<dbReference type="Pfam" id="PF11957">
    <property type="entry name" value="efThoc1"/>
    <property type="match status" value="1"/>
</dbReference>
<dbReference type="GO" id="GO:0000445">
    <property type="term" value="C:THO complex part of transcription export complex"/>
    <property type="evidence" value="ECO:0007669"/>
    <property type="project" value="TreeGrafter"/>
</dbReference>
<dbReference type="Pfam" id="PF00531">
    <property type="entry name" value="Death"/>
    <property type="match status" value="1"/>
</dbReference>
<dbReference type="CDD" id="cd01670">
    <property type="entry name" value="Death"/>
    <property type="match status" value="1"/>
</dbReference>
<dbReference type="Proteomes" id="UP000596742">
    <property type="component" value="Unassembled WGS sequence"/>
</dbReference>
<dbReference type="OrthoDB" id="10257415at2759"/>
<dbReference type="PROSITE" id="PS50017">
    <property type="entry name" value="DEATH_DOMAIN"/>
    <property type="match status" value="1"/>
</dbReference>